<feature type="domain" description="Response regulatory" evidence="12">
    <location>
        <begin position="963"/>
        <end position="1078"/>
    </location>
</feature>
<name>A0AAE5C8C2_9BACT</name>
<proteinExistence type="predicted"/>
<dbReference type="InterPro" id="IPR036890">
    <property type="entry name" value="HATPase_C_sf"/>
</dbReference>
<evidence type="ECO:0000256" key="7">
    <source>
        <dbReference type="ARBA" id="ARBA00022840"/>
    </source>
</evidence>
<keyword evidence="6" id="KW-0418">Kinase</keyword>
<keyword evidence="3 9" id="KW-0597">Phosphoprotein</keyword>
<dbReference type="PANTHER" id="PTHR43065:SF42">
    <property type="entry name" value="TWO-COMPONENT SENSOR PPRA"/>
    <property type="match status" value="1"/>
</dbReference>
<dbReference type="Proteomes" id="UP000702544">
    <property type="component" value="Unassembled WGS sequence"/>
</dbReference>
<feature type="domain" description="PAC" evidence="14">
    <location>
        <begin position="532"/>
        <end position="583"/>
    </location>
</feature>
<dbReference type="InterPro" id="IPR035965">
    <property type="entry name" value="PAS-like_dom_sf"/>
</dbReference>
<feature type="modified residue" description="4-aspartylphosphate" evidence="9">
    <location>
        <position position="1014"/>
    </location>
</feature>
<dbReference type="InterPro" id="IPR004358">
    <property type="entry name" value="Sig_transdc_His_kin-like_C"/>
</dbReference>
<dbReference type="SUPFAM" id="SSF55874">
    <property type="entry name" value="ATPase domain of HSP90 chaperone/DNA topoisomerase II/histidine kinase"/>
    <property type="match status" value="1"/>
</dbReference>
<keyword evidence="10" id="KW-1133">Transmembrane helix</keyword>
<evidence type="ECO:0000256" key="10">
    <source>
        <dbReference type="SAM" id="Phobius"/>
    </source>
</evidence>
<comment type="caution">
    <text evidence="16">The sequence shown here is derived from an EMBL/GenBank/DDBJ whole genome shotgun (WGS) entry which is preliminary data.</text>
</comment>
<feature type="domain" description="PAC" evidence="14">
    <location>
        <begin position="407"/>
        <end position="459"/>
    </location>
</feature>
<feature type="domain" description="PAC" evidence="14">
    <location>
        <begin position="651"/>
        <end position="705"/>
    </location>
</feature>
<evidence type="ECO:0000256" key="3">
    <source>
        <dbReference type="ARBA" id="ARBA00022553"/>
    </source>
</evidence>
<dbReference type="EMBL" id="JAACAK010000036">
    <property type="protein sequence ID" value="NIR74356.1"/>
    <property type="molecule type" value="Genomic_DNA"/>
</dbReference>
<dbReference type="InterPro" id="IPR005467">
    <property type="entry name" value="His_kinase_dom"/>
</dbReference>
<dbReference type="PROSITE" id="PS50110">
    <property type="entry name" value="RESPONSE_REGULATORY"/>
    <property type="match status" value="1"/>
</dbReference>
<feature type="domain" description="PAS" evidence="13">
    <location>
        <begin position="335"/>
        <end position="378"/>
    </location>
</feature>
<feature type="domain" description="PAS" evidence="13">
    <location>
        <begin position="580"/>
        <end position="626"/>
    </location>
</feature>
<dbReference type="Pfam" id="PF00512">
    <property type="entry name" value="HisKA"/>
    <property type="match status" value="1"/>
</dbReference>
<dbReference type="Gene3D" id="1.10.287.130">
    <property type="match status" value="1"/>
</dbReference>
<dbReference type="PROSITE" id="PS50113">
    <property type="entry name" value="PAC"/>
    <property type="match status" value="3"/>
</dbReference>
<keyword evidence="7" id="KW-0067">ATP-binding</keyword>
<feature type="transmembrane region" description="Helical" evidence="10">
    <location>
        <begin position="29"/>
        <end position="47"/>
    </location>
</feature>
<dbReference type="NCBIfam" id="TIGR00254">
    <property type="entry name" value="GGDEF"/>
    <property type="match status" value="1"/>
</dbReference>
<keyword evidence="8" id="KW-0902">Two-component regulatory system</keyword>
<dbReference type="Gene3D" id="3.30.450.20">
    <property type="entry name" value="PAS domain"/>
    <property type="match status" value="3"/>
</dbReference>
<dbReference type="Pfam" id="PF00989">
    <property type="entry name" value="PAS"/>
    <property type="match status" value="1"/>
</dbReference>
<evidence type="ECO:0000313" key="17">
    <source>
        <dbReference type="Proteomes" id="UP000702544"/>
    </source>
</evidence>
<keyword evidence="10" id="KW-0812">Transmembrane</keyword>
<dbReference type="PROSITE" id="PS50109">
    <property type="entry name" value="HIS_KIN"/>
    <property type="match status" value="1"/>
</dbReference>
<sequence>MFEERDVAGAGVGGAGEVMIPGTRKRVPLRALVYSAMALGTAIWGSLSHPTILAGYDALSWLLILIPAFALAYYRGWTGALQVLSGGAVVLLAVELAAEWLLPATVDWVLLFFTSVILVGAGLGIGLVTEALHRERNQALFLAYSDPLTGMPNRRLLDFVLGKELEAARRGRPLGIVLFRVDELRRHNERHGRRVGDELLRRVGTCLSAQLRRMDVAGRYESARFLTILSGEDLDGAWVHADRVRDAVAKLDVGDGISCTVSAGVAAYAPWMDGREDLLAAARDGLRRARESGGNRVSSAMADSEPAELQGFGELDPAKQEAVERDLRFRSLEEAEIRYRHLFDGVPVGLYRSTPSGRVLDANQGLVDLLGYPDRETLLSRNASEFYAEPDERLPWLERVSDDGVVTDYEVELRRFDGGRIWARDSCRAVRGREGRIKYYQGALLDITGRMRAQEELAAANAKLRAVIDAAPLAVVSLDDQGRVTSWNPAAERMFGWSESEVLGKLAPFVSPARELEFHELRQRVLRGDLISGIETQRQRRDGSQIDLTLWAAPLATAGGETEIIGLMVNITEEKAAEQARRLLATVVEQGAEAIVVTDVEGIIQYVNPAFERVTGYSPDEVLGKNPRILSSGRHEPEFYRELWDTLLRGEVWAGRLQNRRKDGSLFQQEGTIAPVRDVAGRVVNYVSVARDVTREAELEEQLRQAQKMEALGQLAGGVAHDFNNVLTAIIANSEMLVGDLEAAGQPTVLAEEIKAAGGRAAALTRQLLTFSRRQVLQPELVDLSVTIDGVTQLIGRLIGDEVELELSLARDLGRVRIDRGQLEQVVVNLAVNARDAMPEGGKLIIETSNTEVEEAEAGSQDLACSGPHVLLAMTDTGTGMDTDTRTRIFEPFFTTKPKGKGTGLGLSTAYGIVKQSGGFIRVYSEPGRGTTFRIYLPRVSETSEPGVAFTREPELKASHGESVLVVDDDDSVRIAACRVLGDAGYRTFEAEGPLQALDLIERCDAAIDLMITDLVMPDLDGEQLAQRVARLSPRTRIIFVSGYSEKTLESDLLRSGVPFLSKPFCNKALLRKVAEVLQAERTT</sequence>
<dbReference type="SMART" id="SM00448">
    <property type="entry name" value="REC"/>
    <property type="match status" value="1"/>
</dbReference>
<reference evidence="16 17" key="1">
    <citation type="submission" date="2020-01" db="EMBL/GenBank/DDBJ databases">
        <title>Genomes assembled from Gulf of Kutch pelagic sediment metagenomes.</title>
        <authorList>
            <person name="Chandrashekar M."/>
            <person name="Mahajan M.S."/>
            <person name="Dave K.J."/>
            <person name="Vatsa P."/>
            <person name="Nathani N.M."/>
        </authorList>
    </citation>
    <scope>NUCLEOTIDE SEQUENCE [LARGE SCALE GENOMIC DNA]</scope>
    <source>
        <strain evidence="16">KS3-K002</strain>
    </source>
</reference>
<comment type="catalytic activity">
    <reaction evidence="1">
        <text>ATP + protein L-histidine = ADP + protein N-phospho-L-histidine.</text>
        <dbReference type="EC" id="2.7.13.3"/>
    </reaction>
</comment>
<dbReference type="InterPro" id="IPR011006">
    <property type="entry name" value="CheY-like_superfamily"/>
</dbReference>
<dbReference type="PROSITE" id="PS50112">
    <property type="entry name" value="PAS"/>
    <property type="match status" value="3"/>
</dbReference>
<dbReference type="InterPro" id="IPR001610">
    <property type="entry name" value="PAC"/>
</dbReference>
<dbReference type="Pfam" id="PF02518">
    <property type="entry name" value="HATPase_c"/>
    <property type="match status" value="1"/>
</dbReference>
<dbReference type="InterPro" id="IPR000160">
    <property type="entry name" value="GGDEF_dom"/>
</dbReference>
<dbReference type="Gene3D" id="3.30.70.270">
    <property type="match status" value="1"/>
</dbReference>
<keyword evidence="4" id="KW-0808">Transferase</keyword>
<dbReference type="InterPro" id="IPR036097">
    <property type="entry name" value="HisK_dim/P_sf"/>
</dbReference>
<evidence type="ECO:0000256" key="5">
    <source>
        <dbReference type="ARBA" id="ARBA00022741"/>
    </source>
</evidence>
<feature type="domain" description="PAS" evidence="13">
    <location>
        <begin position="460"/>
        <end position="529"/>
    </location>
</feature>
<dbReference type="Gene3D" id="3.30.565.10">
    <property type="entry name" value="Histidine kinase-like ATPase, C-terminal domain"/>
    <property type="match status" value="1"/>
</dbReference>
<feature type="domain" description="Histidine kinase" evidence="11">
    <location>
        <begin position="718"/>
        <end position="941"/>
    </location>
</feature>
<dbReference type="SMART" id="SM00388">
    <property type="entry name" value="HisKA"/>
    <property type="match status" value="1"/>
</dbReference>
<dbReference type="SMART" id="SM00387">
    <property type="entry name" value="HATPase_c"/>
    <property type="match status" value="1"/>
</dbReference>
<dbReference type="Pfam" id="PF13426">
    <property type="entry name" value="PAS_9"/>
    <property type="match status" value="2"/>
</dbReference>
<evidence type="ECO:0000313" key="16">
    <source>
        <dbReference type="EMBL" id="NIR74356.1"/>
    </source>
</evidence>
<dbReference type="SUPFAM" id="SSF55073">
    <property type="entry name" value="Nucleotide cyclase"/>
    <property type="match status" value="1"/>
</dbReference>
<dbReference type="PRINTS" id="PR00344">
    <property type="entry name" value="BCTRLSENSOR"/>
</dbReference>
<dbReference type="InterPro" id="IPR003594">
    <property type="entry name" value="HATPase_dom"/>
</dbReference>
<dbReference type="InterPro" id="IPR003661">
    <property type="entry name" value="HisK_dim/P_dom"/>
</dbReference>
<dbReference type="InterPro" id="IPR043128">
    <property type="entry name" value="Rev_trsase/Diguanyl_cyclase"/>
</dbReference>
<dbReference type="CDD" id="cd00082">
    <property type="entry name" value="HisKA"/>
    <property type="match status" value="1"/>
</dbReference>
<evidence type="ECO:0000259" key="12">
    <source>
        <dbReference type="PROSITE" id="PS50110"/>
    </source>
</evidence>
<evidence type="ECO:0000259" key="13">
    <source>
        <dbReference type="PROSITE" id="PS50112"/>
    </source>
</evidence>
<dbReference type="SMART" id="SM00091">
    <property type="entry name" value="PAS"/>
    <property type="match status" value="3"/>
</dbReference>
<dbReference type="InterPro" id="IPR000700">
    <property type="entry name" value="PAS-assoc_C"/>
</dbReference>
<dbReference type="SUPFAM" id="SSF55785">
    <property type="entry name" value="PYP-like sensor domain (PAS domain)"/>
    <property type="match status" value="3"/>
</dbReference>
<dbReference type="Pfam" id="PF00072">
    <property type="entry name" value="Response_reg"/>
    <property type="match status" value="1"/>
</dbReference>
<dbReference type="Gene3D" id="3.40.50.2300">
    <property type="match status" value="1"/>
</dbReference>
<evidence type="ECO:0000259" key="14">
    <source>
        <dbReference type="PROSITE" id="PS50113"/>
    </source>
</evidence>
<feature type="domain" description="GGDEF" evidence="15">
    <location>
        <begin position="172"/>
        <end position="302"/>
    </location>
</feature>
<organism evidence="16 17">
    <name type="scientific">Candidatus Kutchimonas denitrificans</name>
    <dbReference type="NCBI Taxonomy" id="3056748"/>
    <lineage>
        <taxon>Bacteria</taxon>
        <taxon>Pseudomonadati</taxon>
        <taxon>Gemmatimonadota</taxon>
        <taxon>Gemmatimonadia</taxon>
        <taxon>Candidatus Palauibacterales</taxon>
        <taxon>Candidatus Palauibacteraceae</taxon>
        <taxon>Candidatus Kutchimonas</taxon>
    </lineage>
</organism>
<dbReference type="InterPro" id="IPR013767">
    <property type="entry name" value="PAS_fold"/>
</dbReference>
<dbReference type="PANTHER" id="PTHR43065">
    <property type="entry name" value="SENSOR HISTIDINE KINASE"/>
    <property type="match status" value="1"/>
</dbReference>
<dbReference type="InterPro" id="IPR000014">
    <property type="entry name" value="PAS"/>
</dbReference>
<evidence type="ECO:0000259" key="15">
    <source>
        <dbReference type="PROSITE" id="PS50887"/>
    </source>
</evidence>
<feature type="transmembrane region" description="Helical" evidence="10">
    <location>
        <begin position="108"/>
        <end position="128"/>
    </location>
</feature>
<dbReference type="InterPro" id="IPR029787">
    <property type="entry name" value="Nucleotide_cyclase"/>
</dbReference>
<keyword evidence="5" id="KW-0547">Nucleotide-binding</keyword>
<protein>
    <recommendedName>
        <fullName evidence="2">histidine kinase</fullName>
        <ecNumber evidence="2">2.7.13.3</ecNumber>
    </recommendedName>
</protein>
<dbReference type="InterPro" id="IPR001789">
    <property type="entry name" value="Sig_transdc_resp-reg_receiver"/>
</dbReference>
<evidence type="ECO:0000256" key="4">
    <source>
        <dbReference type="ARBA" id="ARBA00022679"/>
    </source>
</evidence>
<evidence type="ECO:0000256" key="6">
    <source>
        <dbReference type="ARBA" id="ARBA00022777"/>
    </source>
</evidence>
<dbReference type="GO" id="GO:0000155">
    <property type="term" value="F:phosphorelay sensor kinase activity"/>
    <property type="evidence" value="ECO:0007669"/>
    <property type="project" value="InterPro"/>
</dbReference>
<accession>A0AAE5C8C2</accession>
<dbReference type="PROSITE" id="PS50887">
    <property type="entry name" value="GGDEF"/>
    <property type="match status" value="1"/>
</dbReference>
<feature type="transmembrane region" description="Helical" evidence="10">
    <location>
        <begin position="81"/>
        <end position="102"/>
    </location>
</feature>
<evidence type="ECO:0000259" key="11">
    <source>
        <dbReference type="PROSITE" id="PS50109"/>
    </source>
</evidence>
<dbReference type="Pfam" id="PF00990">
    <property type="entry name" value="GGDEF"/>
    <property type="match status" value="1"/>
</dbReference>
<evidence type="ECO:0000256" key="9">
    <source>
        <dbReference type="PROSITE-ProRule" id="PRU00169"/>
    </source>
</evidence>
<dbReference type="SUPFAM" id="SSF47384">
    <property type="entry name" value="Homodimeric domain of signal transducing histidine kinase"/>
    <property type="match status" value="1"/>
</dbReference>
<evidence type="ECO:0000256" key="2">
    <source>
        <dbReference type="ARBA" id="ARBA00012438"/>
    </source>
</evidence>
<dbReference type="SMART" id="SM00267">
    <property type="entry name" value="GGDEF"/>
    <property type="match status" value="1"/>
</dbReference>
<evidence type="ECO:0000256" key="8">
    <source>
        <dbReference type="ARBA" id="ARBA00023012"/>
    </source>
</evidence>
<dbReference type="CDD" id="cd01949">
    <property type="entry name" value="GGDEF"/>
    <property type="match status" value="1"/>
</dbReference>
<dbReference type="SMART" id="SM00086">
    <property type="entry name" value="PAC"/>
    <property type="match status" value="3"/>
</dbReference>
<gene>
    <name evidence="16" type="ORF">GWO12_04485</name>
</gene>
<dbReference type="CDD" id="cd00130">
    <property type="entry name" value="PAS"/>
    <property type="match status" value="3"/>
</dbReference>
<evidence type="ECO:0000256" key="1">
    <source>
        <dbReference type="ARBA" id="ARBA00000085"/>
    </source>
</evidence>
<dbReference type="GO" id="GO:0006355">
    <property type="term" value="P:regulation of DNA-templated transcription"/>
    <property type="evidence" value="ECO:0007669"/>
    <property type="project" value="InterPro"/>
</dbReference>
<dbReference type="SUPFAM" id="SSF52172">
    <property type="entry name" value="CheY-like"/>
    <property type="match status" value="1"/>
</dbReference>
<dbReference type="AlphaFoldDB" id="A0AAE5C8C2"/>
<dbReference type="NCBIfam" id="TIGR00229">
    <property type="entry name" value="sensory_box"/>
    <property type="match status" value="3"/>
</dbReference>
<dbReference type="GO" id="GO:0005524">
    <property type="term" value="F:ATP binding"/>
    <property type="evidence" value="ECO:0007669"/>
    <property type="project" value="UniProtKB-KW"/>
</dbReference>
<dbReference type="EC" id="2.7.13.3" evidence="2"/>
<keyword evidence="10" id="KW-0472">Membrane</keyword>